<evidence type="ECO:0000313" key="1">
    <source>
        <dbReference type="EMBL" id="KAF4336875.1"/>
    </source>
</evidence>
<dbReference type="SUPFAM" id="SSF53098">
    <property type="entry name" value="Ribonuclease H-like"/>
    <property type="match status" value="1"/>
</dbReference>
<dbReference type="EMBL" id="PVQB02000465">
    <property type="protein sequence ID" value="KAF4336875.1"/>
    <property type="molecule type" value="Genomic_DNA"/>
</dbReference>
<gene>
    <name evidence="1" type="ORF">FBEOM_9255</name>
</gene>
<reference evidence="1" key="1">
    <citation type="journal article" date="2017" name="Mycologia">
        <title>Fusarium algeriense, sp. nov., a novel toxigenic crown rot pathogen of durum wheat from Algeria is nested in the Fusarium burgessii species complex.</title>
        <authorList>
            <person name="Laraba I."/>
            <person name="Keddad A."/>
            <person name="Boureghda H."/>
            <person name="Abdallah N."/>
            <person name="Vaughan M.M."/>
            <person name="Proctor R.H."/>
            <person name="Busman M."/>
            <person name="O'Donnell K."/>
        </authorList>
    </citation>
    <scope>NUCLEOTIDE SEQUENCE</scope>
    <source>
        <strain evidence="1">NRRL 25174</strain>
    </source>
</reference>
<reference evidence="1" key="2">
    <citation type="submission" date="2020-02" db="EMBL/GenBank/DDBJ databases">
        <title>Identification and distribution of gene clusters putatively required for synthesis of sphingolipid metabolism inhibitors in phylogenetically diverse species of the filamentous fungus Fusarium.</title>
        <authorList>
            <person name="Kim H.-S."/>
            <person name="Busman M."/>
            <person name="Brown D.W."/>
            <person name="Divon H."/>
            <person name="Uhlig S."/>
            <person name="Proctor R.H."/>
        </authorList>
    </citation>
    <scope>NUCLEOTIDE SEQUENCE</scope>
    <source>
        <strain evidence="1">NRRL 25174</strain>
    </source>
</reference>
<proteinExistence type="predicted"/>
<dbReference type="AlphaFoldDB" id="A0A9P5ADR4"/>
<dbReference type="Proteomes" id="UP000730481">
    <property type="component" value="Unassembled WGS sequence"/>
</dbReference>
<evidence type="ECO:0000313" key="2">
    <source>
        <dbReference type="Proteomes" id="UP000730481"/>
    </source>
</evidence>
<protein>
    <submittedName>
        <fullName evidence="1">Uncharacterized protein</fullName>
    </submittedName>
</protein>
<comment type="caution">
    <text evidence="1">The sequence shown here is derived from an EMBL/GenBank/DDBJ whole genome shotgun (WGS) entry which is preliminary data.</text>
</comment>
<name>A0A9P5ADR4_9HYPO</name>
<sequence length="401" mass="46240">MVSYNKLERLPATRDLFKNRITTLRGFQEVLHNSSFVAMDTEHIAITSERDRVLHQVGLAFIETMKPGPYASSISHLRRLPVRLPHFFKINHMKCLTINIKTTDRPEHEIVRIGGIKGMPHRRRHRFGQEKCLDTENLESAVVQFFQSLPRNKNLILIGFEIGVEWNYITANFPAAIPFFSAWIDLRDIAKDIASHTGVIPGLATLLKEFNYYWKDFKADRKCPGDGTADNAGDDAVVTCALAHALLDKNNQETLQFSQICEQIAHVGKRTIAHPTPEDFIATINTEGELPSRIRSGWRLASQFFEFRPLGTGTKSKDMAFLTFRSKNALDHFIESVDGMVLKTGEKLSVQRYIHIETETLEEKKLKEEKQDFRRRKKQDFYKDEFEELTDLFGRYDILCY</sequence>
<dbReference type="InterPro" id="IPR012337">
    <property type="entry name" value="RNaseH-like_sf"/>
</dbReference>
<dbReference type="OrthoDB" id="4669781at2759"/>
<accession>A0A9P5ADR4</accession>
<organism evidence="1 2">
    <name type="scientific">Fusarium beomiforme</name>
    <dbReference type="NCBI Taxonomy" id="44412"/>
    <lineage>
        <taxon>Eukaryota</taxon>
        <taxon>Fungi</taxon>
        <taxon>Dikarya</taxon>
        <taxon>Ascomycota</taxon>
        <taxon>Pezizomycotina</taxon>
        <taxon>Sordariomycetes</taxon>
        <taxon>Hypocreomycetidae</taxon>
        <taxon>Hypocreales</taxon>
        <taxon>Nectriaceae</taxon>
        <taxon>Fusarium</taxon>
        <taxon>Fusarium burgessii species complex</taxon>
    </lineage>
</organism>
<keyword evidence="2" id="KW-1185">Reference proteome</keyword>